<dbReference type="Gene3D" id="3.40.50.2300">
    <property type="match status" value="1"/>
</dbReference>
<evidence type="ECO:0000313" key="10">
    <source>
        <dbReference type="EMBL" id="EFN66689.1"/>
    </source>
</evidence>
<dbReference type="CDD" id="cd15042">
    <property type="entry name" value="7tmC_Boss"/>
    <property type="match status" value="1"/>
</dbReference>
<dbReference type="InParanoid" id="E2AIQ2"/>
<keyword evidence="11" id="KW-1185">Reference proteome</keyword>
<evidence type="ECO:0000256" key="2">
    <source>
        <dbReference type="ARBA" id="ARBA00022692"/>
    </source>
</evidence>
<dbReference type="InterPro" id="IPR050726">
    <property type="entry name" value="mGluR"/>
</dbReference>
<comment type="subcellular location">
    <subcellularLocation>
        <location evidence="1">Membrane</location>
        <topology evidence="1">Multi-pass membrane protein</topology>
    </subcellularLocation>
</comment>
<feature type="transmembrane region" description="Helical" evidence="7">
    <location>
        <begin position="386"/>
        <end position="410"/>
    </location>
</feature>
<dbReference type="STRING" id="104421.E2AIQ2"/>
<feature type="transmembrane region" description="Helical" evidence="7">
    <location>
        <begin position="531"/>
        <end position="554"/>
    </location>
</feature>
<dbReference type="GO" id="GO:0004930">
    <property type="term" value="F:G protein-coupled receptor activity"/>
    <property type="evidence" value="ECO:0007669"/>
    <property type="project" value="InterPro"/>
</dbReference>
<evidence type="ECO:0000256" key="4">
    <source>
        <dbReference type="ARBA" id="ARBA00023136"/>
    </source>
</evidence>
<dbReference type="AlphaFoldDB" id="E2AIQ2"/>
<dbReference type="EMBL" id="GL439853">
    <property type="protein sequence ID" value="EFN66689.1"/>
    <property type="molecule type" value="Genomic_DNA"/>
</dbReference>
<dbReference type="Proteomes" id="UP000000311">
    <property type="component" value="Unassembled WGS sequence"/>
</dbReference>
<gene>
    <name evidence="10" type="ORF">EAG_04713</name>
</gene>
<dbReference type="OMA" id="GKCFFGT"/>
<feature type="transmembrane region" description="Helical" evidence="7">
    <location>
        <begin position="422"/>
        <end position="443"/>
    </location>
</feature>
<protein>
    <submittedName>
        <fullName evidence="10">Protein bride of sevenless</fullName>
    </submittedName>
</protein>
<dbReference type="PANTHER" id="PTHR24060">
    <property type="entry name" value="METABOTROPIC GLUTAMATE RECEPTOR"/>
    <property type="match status" value="1"/>
</dbReference>
<feature type="transmembrane region" description="Helical" evidence="7">
    <location>
        <begin position="495"/>
        <end position="519"/>
    </location>
</feature>
<feature type="compositionally biased region" description="Acidic residues" evidence="6">
    <location>
        <begin position="789"/>
        <end position="803"/>
    </location>
</feature>
<evidence type="ECO:0000256" key="3">
    <source>
        <dbReference type="ARBA" id="ARBA00022989"/>
    </source>
</evidence>
<feature type="signal peptide" evidence="8">
    <location>
        <begin position="1"/>
        <end position="23"/>
    </location>
</feature>
<evidence type="ECO:0000256" key="8">
    <source>
        <dbReference type="SAM" id="SignalP"/>
    </source>
</evidence>
<dbReference type="InterPro" id="IPR017978">
    <property type="entry name" value="GPCR_3_C"/>
</dbReference>
<name>E2AIQ2_CAMFO</name>
<feature type="transmembrane region" description="Helical" evidence="7">
    <location>
        <begin position="463"/>
        <end position="483"/>
    </location>
</feature>
<evidence type="ECO:0000256" key="1">
    <source>
        <dbReference type="ARBA" id="ARBA00004141"/>
    </source>
</evidence>
<dbReference type="GO" id="GO:0016020">
    <property type="term" value="C:membrane"/>
    <property type="evidence" value="ECO:0007669"/>
    <property type="project" value="UniProtKB-SubCell"/>
</dbReference>
<feature type="domain" description="G-protein coupled receptors family 3 profile" evidence="9">
    <location>
        <begin position="532"/>
        <end position="626"/>
    </location>
</feature>
<dbReference type="Pfam" id="PF00003">
    <property type="entry name" value="7tm_3"/>
    <property type="match status" value="1"/>
</dbReference>
<sequence>MMSNMLIKLLFLLSVILLTLSKSEQILCSENNTLLETMGDAILTVFVDANYGQYCNISSPKGLQQASTALHVVQTLNKYDHVPSVKLGIRILDTCHNRIIVFKQVLRMIHEQNCASNYEMGVLVPFQYSSMVNFFHDYDDLPIVTYGERNFTIPAIDILTHYLSTAYEVIDLVHANVNSVFERFLEVSRDADLIPPGSYIIKPETFGFGLDELSSVNEFLEKAGDSINHSPYLLDIGKAIVGLTNVLQEVQKKGCLTDDDDDGNYENCIMTQFHPQSHREIRDSDVYEALRMQLKSYSVKYVVAMKTQQEFVDVALYEIEVSELRVFPAKMTIQMPELCLENLIGNCENCMNFQKQEIITKEIIAQKDQFDPPTDIIGKNILKNSVYVPIFLIAVVCGTFACCVIVIFIVRRFTTEKRFDGNPTFTIVLVLANVFTLLTVLPFCMTDDYFGKTNLDARKILHTTLAFGFTFSIMLSRALFLALSTGDVFIIHINGYLHSLMAFFMSGVQVAISVMYFVLNAKNSVVITRSPIFIALLGYDIFLLISLFIASCFITKIQRNYYEGKCLFGTSTGLLVVWAIWLICFILMQPENRDTVVSFGIIGTTYSIIFGILIPKIYYMITHLSRRKDLGQRFSPVNLPTDSIARQSRSSYEYVHPVQENQILRVSTYSDYGNPNPRSQRLDRCENSYHCEMSGYGNYGFQAEMKEIDVAHVVPQIHVESLRNFEVASNGAIYEQPRIYGSQRVVLEEENNVGTICDRNNSSPTLRIYNEIYPMRYASPTNMIREQRIDEEDENEDEENEEEQKDRLDDEGLSRITRL</sequence>
<feature type="chain" id="PRO_5003157242" evidence="8">
    <location>
        <begin position="24"/>
        <end position="819"/>
    </location>
</feature>
<evidence type="ECO:0000313" key="11">
    <source>
        <dbReference type="Proteomes" id="UP000000311"/>
    </source>
</evidence>
<feature type="region of interest" description="Disordered" evidence="6">
    <location>
        <begin position="787"/>
        <end position="819"/>
    </location>
</feature>
<accession>E2AIQ2</accession>
<feature type="transmembrane region" description="Helical" evidence="7">
    <location>
        <begin position="566"/>
        <end position="589"/>
    </location>
</feature>
<organism evidence="11">
    <name type="scientific">Camponotus floridanus</name>
    <name type="common">Florida carpenter ant</name>
    <dbReference type="NCBI Taxonomy" id="104421"/>
    <lineage>
        <taxon>Eukaryota</taxon>
        <taxon>Metazoa</taxon>
        <taxon>Ecdysozoa</taxon>
        <taxon>Arthropoda</taxon>
        <taxon>Hexapoda</taxon>
        <taxon>Insecta</taxon>
        <taxon>Pterygota</taxon>
        <taxon>Neoptera</taxon>
        <taxon>Endopterygota</taxon>
        <taxon>Hymenoptera</taxon>
        <taxon>Apocrita</taxon>
        <taxon>Aculeata</taxon>
        <taxon>Formicoidea</taxon>
        <taxon>Formicidae</taxon>
        <taxon>Formicinae</taxon>
        <taxon>Camponotus</taxon>
    </lineage>
</organism>
<evidence type="ECO:0000259" key="9">
    <source>
        <dbReference type="PROSITE" id="PS50259"/>
    </source>
</evidence>
<keyword evidence="5" id="KW-0325">Glycoprotein</keyword>
<keyword evidence="2 7" id="KW-0812">Transmembrane</keyword>
<reference evidence="10 11" key="1">
    <citation type="journal article" date="2010" name="Science">
        <title>Genomic comparison of the ants Camponotus floridanus and Harpegnathos saltator.</title>
        <authorList>
            <person name="Bonasio R."/>
            <person name="Zhang G."/>
            <person name="Ye C."/>
            <person name="Mutti N.S."/>
            <person name="Fang X."/>
            <person name="Qin N."/>
            <person name="Donahue G."/>
            <person name="Yang P."/>
            <person name="Li Q."/>
            <person name="Li C."/>
            <person name="Zhang P."/>
            <person name="Huang Z."/>
            <person name="Berger S.L."/>
            <person name="Reinberg D."/>
            <person name="Wang J."/>
            <person name="Liebig J."/>
        </authorList>
    </citation>
    <scope>NUCLEOTIDE SEQUENCE [LARGE SCALE GENOMIC DNA]</scope>
    <source>
        <strain evidence="11">C129</strain>
    </source>
</reference>
<feature type="transmembrane region" description="Helical" evidence="7">
    <location>
        <begin position="595"/>
        <end position="619"/>
    </location>
</feature>
<keyword evidence="8" id="KW-0732">Signal</keyword>
<proteinExistence type="predicted"/>
<evidence type="ECO:0000256" key="5">
    <source>
        <dbReference type="ARBA" id="ARBA00023180"/>
    </source>
</evidence>
<keyword evidence="3 7" id="KW-1133">Transmembrane helix</keyword>
<dbReference type="FunCoup" id="E2AIQ2">
    <property type="interactions" value="59"/>
</dbReference>
<evidence type="ECO:0000256" key="7">
    <source>
        <dbReference type="SAM" id="Phobius"/>
    </source>
</evidence>
<dbReference type="PROSITE" id="PS50259">
    <property type="entry name" value="G_PROTEIN_RECEP_F3_4"/>
    <property type="match status" value="1"/>
</dbReference>
<evidence type="ECO:0000256" key="6">
    <source>
        <dbReference type="SAM" id="MobiDB-lite"/>
    </source>
</evidence>
<feature type="compositionally biased region" description="Basic and acidic residues" evidence="6">
    <location>
        <begin position="804"/>
        <end position="813"/>
    </location>
</feature>
<dbReference type="OrthoDB" id="9880600at2759"/>
<keyword evidence="4 7" id="KW-0472">Membrane</keyword>